<proteinExistence type="predicted"/>
<dbReference type="AlphaFoldDB" id="X1JAK0"/>
<reference evidence="1" key="1">
    <citation type="journal article" date="2014" name="Front. Microbiol.">
        <title>High frequency of phylogenetically diverse reductive dehalogenase-homologous genes in deep subseafloor sedimentary metagenomes.</title>
        <authorList>
            <person name="Kawai M."/>
            <person name="Futagami T."/>
            <person name="Toyoda A."/>
            <person name="Takaki Y."/>
            <person name="Nishi S."/>
            <person name="Hori S."/>
            <person name="Arai W."/>
            <person name="Tsubouchi T."/>
            <person name="Morono Y."/>
            <person name="Uchiyama I."/>
            <person name="Ito T."/>
            <person name="Fujiyama A."/>
            <person name="Inagaki F."/>
            <person name="Takami H."/>
        </authorList>
    </citation>
    <scope>NUCLEOTIDE SEQUENCE</scope>
    <source>
        <strain evidence="1">Expedition CK06-06</strain>
    </source>
</reference>
<organism evidence="1">
    <name type="scientific">marine sediment metagenome</name>
    <dbReference type="NCBI Taxonomy" id="412755"/>
    <lineage>
        <taxon>unclassified sequences</taxon>
        <taxon>metagenomes</taxon>
        <taxon>ecological metagenomes</taxon>
    </lineage>
</organism>
<protein>
    <recommendedName>
        <fullName evidence="2">Cysteine-rich domain-containing protein</fullName>
    </recommendedName>
</protein>
<evidence type="ECO:0008006" key="2">
    <source>
        <dbReference type="Google" id="ProtNLM"/>
    </source>
</evidence>
<feature type="non-terminal residue" evidence="1">
    <location>
        <position position="1"/>
    </location>
</feature>
<accession>X1JAK0</accession>
<evidence type="ECO:0000313" key="1">
    <source>
        <dbReference type="EMBL" id="GAH75404.1"/>
    </source>
</evidence>
<dbReference type="EMBL" id="BARU01028912">
    <property type="protein sequence ID" value="GAH75404.1"/>
    <property type="molecule type" value="Genomic_DNA"/>
</dbReference>
<sequence>SDFSIRTASLRCDEANAVGADFLLTECPFCWRNLDDANNLYNHGMQVKGVLQLIIENNLLDILEKPTEADFLG</sequence>
<gene>
    <name evidence="1" type="ORF">S03H2_46085</name>
</gene>
<comment type="caution">
    <text evidence="1">The sequence shown here is derived from an EMBL/GenBank/DDBJ whole genome shotgun (WGS) entry which is preliminary data.</text>
</comment>
<name>X1JAK0_9ZZZZ</name>